<dbReference type="AlphaFoldDB" id="A0A1T0A550"/>
<dbReference type="OrthoDB" id="2943819at2"/>
<evidence type="ECO:0000313" key="2">
    <source>
        <dbReference type="EMBL" id="OOR90827.1"/>
    </source>
</evidence>
<dbReference type="EMBL" id="MUXU01000027">
    <property type="protein sequence ID" value="OOR90827.1"/>
    <property type="molecule type" value="Genomic_DNA"/>
</dbReference>
<sequence length="84" mass="9151">MNEIQNHNLAANPKPISLGEWLLTLLILSIPVVNIIALLIWAFSRSTNPSKSNFAKAQLIFIVLVIIFAAAFALFGIKMGAMSV</sequence>
<dbReference type="RefSeq" id="WP_078276257.1">
    <property type="nucleotide sequence ID" value="NZ_CAACXO010000009.1"/>
</dbReference>
<evidence type="ECO:0000313" key="3">
    <source>
        <dbReference type="EMBL" id="STZ10657.1"/>
    </source>
</evidence>
<gene>
    <name evidence="2" type="ORF">B0181_04305</name>
    <name evidence="3" type="ORF">NCTC10293_01007</name>
</gene>
<feature type="transmembrane region" description="Helical" evidence="1">
    <location>
        <begin position="21"/>
        <end position="43"/>
    </location>
</feature>
<evidence type="ECO:0000256" key="1">
    <source>
        <dbReference type="SAM" id="Phobius"/>
    </source>
</evidence>
<accession>A0A1T0A550</accession>
<evidence type="ECO:0000313" key="4">
    <source>
        <dbReference type="Proteomes" id="UP000190435"/>
    </source>
</evidence>
<dbReference type="STRING" id="34060.B0181_04305"/>
<protein>
    <submittedName>
        <fullName evidence="2">Uncharacterized protein</fullName>
    </submittedName>
</protein>
<keyword evidence="4" id="KW-1185">Reference proteome</keyword>
<feature type="transmembrane region" description="Helical" evidence="1">
    <location>
        <begin position="55"/>
        <end position="77"/>
    </location>
</feature>
<reference evidence="3 5" key="2">
    <citation type="submission" date="2018-06" db="EMBL/GenBank/DDBJ databases">
        <authorList>
            <consortium name="Pathogen Informatics"/>
            <person name="Doyle S."/>
        </authorList>
    </citation>
    <scope>NUCLEOTIDE SEQUENCE [LARGE SCALE GENOMIC DNA]</scope>
    <source>
        <strain evidence="3 5">NCTC10293</strain>
    </source>
</reference>
<dbReference type="EMBL" id="UGQE01000001">
    <property type="protein sequence ID" value="STZ10657.1"/>
    <property type="molecule type" value="Genomic_DNA"/>
</dbReference>
<evidence type="ECO:0000313" key="5">
    <source>
        <dbReference type="Proteomes" id="UP000255279"/>
    </source>
</evidence>
<keyword evidence="1" id="KW-0472">Membrane</keyword>
<dbReference type="Proteomes" id="UP000190435">
    <property type="component" value="Unassembled WGS sequence"/>
</dbReference>
<dbReference type="Proteomes" id="UP000255279">
    <property type="component" value="Unassembled WGS sequence"/>
</dbReference>
<name>A0A1T0A550_9GAMM</name>
<reference evidence="2 4" key="1">
    <citation type="submission" date="2017-02" db="EMBL/GenBank/DDBJ databases">
        <title>Draft genome sequence of Moraxella caviae CCUG 355 type strain.</title>
        <authorList>
            <person name="Engstrom-Jakobsson H."/>
            <person name="Salva-Serra F."/>
            <person name="Thorell K."/>
            <person name="Gonzales-Siles L."/>
            <person name="Karlsson R."/>
            <person name="Boulund F."/>
            <person name="Engstrand L."/>
            <person name="Moore E."/>
        </authorList>
    </citation>
    <scope>NUCLEOTIDE SEQUENCE [LARGE SCALE GENOMIC DNA]</scope>
    <source>
        <strain evidence="2 4">CCUG 355</strain>
    </source>
</reference>
<keyword evidence="1" id="KW-0812">Transmembrane</keyword>
<proteinExistence type="predicted"/>
<organism evidence="2 4">
    <name type="scientific">Moraxella caviae</name>
    <dbReference type="NCBI Taxonomy" id="34060"/>
    <lineage>
        <taxon>Bacteria</taxon>
        <taxon>Pseudomonadati</taxon>
        <taxon>Pseudomonadota</taxon>
        <taxon>Gammaproteobacteria</taxon>
        <taxon>Moraxellales</taxon>
        <taxon>Moraxellaceae</taxon>
        <taxon>Moraxella</taxon>
    </lineage>
</organism>
<keyword evidence="1" id="KW-1133">Transmembrane helix</keyword>